<evidence type="ECO:0000313" key="3">
    <source>
        <dbReference type="Proteomes" id="UP001549076"/>
    </source>
</evidence>
<comment type="caution">
    <text evidence="2">The sequence shown here is derived from an EMBL/GenBank/DDBJ whole genome shotgun (WGS) entry which is preliminary data.</text>
</comment>
<dbReference type="EMBL" id="JBEPML010000001">
    <property type="protein sequence ID" value="MET3790156.1"/>
    <property type="molecule type" value="Genomic_DNA"/>
</dbReference>
<dbReference type="RefSeq" id="WP_354192249.1">
    <property type="nucleotide sequence ID" value="NZ_JBEPML010000001.1"/>
</dbReference>
<dbReference type="Proteomes" id="UP001549076">
    <property type="component" value="Unassembled WGS sequence"/>
</dbReference>
<name>A0ABV2MTN6_9HYPH</name>
<dbReference type="SUPFAM" id="SSF47162">
    <property type="entry name" value="Apolipoprotein"/>
    <property type="match status" value="1"/>
</dbReference>
<keyword evidence="1" id="KW-1133">Transmembrane helix</keyword>
<organism evidence="2 3">
    <name type="scientific">Aquamicrobium terrae</name>
    <dbReference type="NCBI Taxonomy" id="1324945"/>
    <lineage>
        <taxon>Bacteria</taxon>
        <taxon>Pseudomonadati</taxon>
        <taxon>Pseudomonadota</taxon>
        <taxon>Alphaproteobacteria</taxon>
        <taxon>Hyphomicrobiales</taxon>
        <taxon>Phyllobacteriaceae</taxon>
        <taxon>Aquamicrobium</taxon>
    </lineage>
</organism>
<feature type="transmembrane region" description="Helical" evidence="1">
    <location>
        <begin position="86"/>
        <end position="104"/>
    </location>
</feature>
<keyword evidence="1" id="KW-0812">Transmembrane</keyword>
<reference evidence="2 3" key="1">
    <citation type="submission" date="2024-06" db="EMBL/GenBank/DDBJ databases">
        <title>Genomic Encyclopedia of Type Strains, Phase IV (KMG-IV): sequencing the most valuable type-strain genomes for metagenomic binning, comparative biology and taxonomic classification.</title>
        <authorList>
            <person name="Goeker M."/>
        </authorList>
    </citation>
    <scope>NUCLEOTIDE SEQUENCE [LARGE SCALE GENOMIC DNA]</scope>
    <source>
        <strain evidence="2 3">DSM 27865</strain>
    </source>
</reference>
<keyword evidence="1" id="KW-0472">Membrane</keyword>
<proteinExistence type="predicted"/>
<protein>
    <submittedName>
        <fullName evidence="2">ElaB/YqjD/DUF883 family membrane-anchored ribosome-binding protein</fullName>
    </submittedName>
</protein>
<gene>
    <name evidence="2" type="ORF">ABID37_000340</name>
</gene>
<accession>A0ABV2MTN6</accession>
<evidence type="ECO:0000256" key="1">
    <source>
        <dbReference type="SAM" id="Phobius"/>
    </source>
</evidence>
<sequence length="107" mass="12038">MASFSSLSDMDLEKQVAQLSKELTSLKKQLSKRGNRYYDEGREALSDYRDTISDYYDEISGRIGEHLPDLRKRARAIEHSAREHPATTAAVGLIVLGLVASLLLSRR</sequence>
<evidence type="ECO:0000313" key="2">
    <source>
        <dbReference type="EMBL" id="MET3790156.1"/>
    </source>
</evidence>
<keyword evidence="3" id="KW-1185">Reference proteome</keyword>